<protein>
    <submittedName>
        <fullName evidence="1">Uncharacterized protein</fullName>
    </submittedName>
</protein>
<evidence type="ECO:0000313" key="1">
    <source>
        <dbReference type="EMBL" id="PCR88682.1"/>
    </source>
</evidence>
<dbReference type="Proteomes" id="UP000219689">
    <property type="component" value="Unassembled WGS sequence"/>
</dbReference>
<sequence>MGDEPDGDDSSETERVSITLPKATLDRLLENGPVDGDYQDAMERAIYTQIELDEADEYTVVKNR</sequence>
<organism evidence="1 2">
    <name type="scientific">Natrinema ejinorense</name>
    <dbReference type="NCBI Taxonomy" id="373386"/>
    <lineage>
        <taxon>Archaea</taxon>
        <taxon>Methanobacteriati</taxon>
        <taxon>Methanobacteriota</taxon>
        <taxon>Stenosarchaea group</taxon>
        <taxon>Halobacteria</taxon>
        <taxon>Halobacteriales</taxon>
        <taxon>Natrialbaceae</taxon>
        <taxon>Natrinema</taxon>
    </lineage>
</organism>
<accession>A0A2A5QPC4</accession>
<gene>
    <name evidence="1" type="ORF">CP557_21885</name>
</gene>
<proteinExistence type="predicted"/>
<dbReference type="OrthoDB" id="193139at2157"/>
<dbReference type="EMBL" id="NXNI01000003">
    <property type="protein sequence ID" value="PCR88682.1"/>
    <property type="molecule type" value="Genomic_DNA"/>
</dbReference>
<dbReference type="AlphaFoldDB" id="A0A2A5QPC4"/>
<keyword evidence="2" id="KW-1185">Reference proteome</keyword>
<name>A0A2A5QPC4_9EURY</name>
<comment type="caution">
    <text evidence="1">The sequence shown here is derived from an EMBL/GenBank/DDBJ whole genome shotgun (WGS) entry which is preliminary data.</text>
</comment>
<evidence type="ECO:0000313" key="2">
    <source>
        <dbReference type="Proteomes" id="UP000219689"/>
    </source>
</evidence>
<dbReference type="RefSeq" id="WP_097382149.1">
    <property type="nucleotide sequence ID" value="NZ_NXNI01000003.1"/>
</dbReference>
<reference evidence="1 2" key="1">
    <citation type="submission" date="2017-09" db="EMBL/GenBank/DDBJ databases">
        <title>Genome sequences of Natrinema ejinorence JCM 13890T.</title>
        <authorList>
            <person name="Roh S.W."/>
            <person name="Kim Y.B."/>
            <person name="Kim J.Y."/>
        </authorList>
    </citation>
    <scope>NUCLEOTIDE SEQUENCE [LARGE SCALE GENOMIC DNA]</scope>
    <source>
        <strain evidence="1 2">JCM 13890</strain>
    </source>
</reference>